<feature type="compositionally biased region" description="Low complexity" evidence="1">
    <location>
        <begin position="68"/>
        <end position="77"/>
    </location>
</feature>
<dbReference type="AlphaFoldDB" id="A0A2K8MLJ0"/>
<protein>
    <submittedName>
        <fullName evidence="3">Cell envelope biogenesis protein TolA</fullName>
    </submittedName>
</protein>
<keyword evidence="2" id="KW-0472">Membrane</keyword>
<gene>
    <name evidence="3" type="ORF">CVN68_18855</name>
</gene>
<evidence type="ECO:0000256" key="1">
    <source>
        <dbReference type="SAM" id="MobiDB-lite"/>
    </source>
</evidence>
<accession>A0A2K8MLJ0</accession>
<name>A0A2K8MLJ0_9SPHN</name>
<keyword evidence="2" id="KW-1133">Transmembrane helix</keyword>
<dbReference type="Gene3D" id="3.30.1150.10">
    <property type="match status" value="1"/>
</dbReference>
<dbReference type="EMBL" id="CP024923">
    <property type="protein sequence ID" value="ATY34747.1"/>
    <property type="molecule type" value="Genomic_DNA"/>
</dbReference>
<evidence type="ECO:0000256" key="2">
    <source>
        <dbReference type="SAM" id="Phobius"/>
    </source>
</evidence>
<feature type="region of interest" description="Disordered" evidence="1">
    <location>
        <begin position="47"/>
        <end position="147"/>
    </location>
</feature>
<organism evidence="3 4">
    <name type="scientific">Sphingomonas psychrotolerans</name>
    <dbReference type="NCBI Taxonomy" id="1327635"/>
    <lineage>
        <taxon>Bacteria</taxon>
        <taxon>Pseudomonadati</taxon>
        <taxon>Pseudomonadota</taxon>
        <taxon>Alphaproteobacteria</taxon>
        <taxon>Sphingomonadales</taxon>
        <taxon>Sphingomonadaceae</taxon>
        <taxon>Sphingomonas</taxon>
    </lineage>
</organism>
<keyword evidence="4" id="KW-1185">Reference proteome</keyword>
<feature type="compositionally biased region" description="Pro residues" evidence="1">
    <location>
        <begin position="78"/>
        <end position="104"/>
    </location>
</feature>
<dbReference type="OrthoDB" id="7161229at2"/>
<dbReference type="KEGG" id="sphc:CVN68_18855"/>
<feature type="transmembrane region" description="Helical" evidence="2">
    <location>
        <begin position="6"/>
        <end position="29"/>
    </location>
</feature>
<evidence type="ECO:0000313" key="4">
    <source>
        <dbReference type="Proteomes" id="UP000229081"/>
    </source>
</evidence>
<feature type="compositionally biased region" description="Pro residues" evidence="1">
    <location>
        <begin position="114"/>
        <end position="129"/>
    </location>
</feature>
<proteinExistence type="predicted"/>
<reference evidence="3 4" key="1">
    <citation type="submission" date="2017-11" db="EMBL/GenBank/DDBJ databases">
        <title>Complete genome sequence of Sphingomonas sp. Strain Cra20, a psychrotolerant potential plant growth promoting rhizobacteria.</title>
        <authorList>
            <person name="Luo Y."/>
        </authorList>
    </citation>
    <scope>NUCLEOTIDE SEQUENCE [LARGE SCALE GENOMIC DNA]</scope>
    <source>
        <strain evidence="3 4">Cra20</strain>
    </source>
</reference>
<sequence length="277" mass="28620">MTRAEIGGLAIAALGHVALFGLLSVGFLATPNAETLKPQPIEVSITDDAALESSAPQLSSEAPAPQIAPEAGPVEPESAPPEPATAPAAKPEPQPQPAPQPKSQPAPAKAAPAKPAPVPKAAPAKPAPAPNKSVAKPQPNPRAVRPSGLLGAEFERGLTAQATQGKAQTPPATTVGPQVRSALEAEVMRQIKPHWRPPSGADSDKLKTRIIVSLNKDGSLAGAPRVTQTGLTESNRSQAALHKERAIRAVTLAAPFRLPPKFYDAWKTIGPTLYEGL</sequence>
<dbReference type="Proteomes" id="UP000229081">
    <property type="component" value="Chromosome"/>
</dbReference>
<evidence type="ECO:0000313" key="3">
    <source>
        <dbReference type="EMBL" id="ATY34747.1"/>
    </source>
</evidence>
<keyword evidence="2" id="KW-0812">Transmembrane</keyword>